<dbReference type="InterPro" id="IPR000719">
    <property type="entry name" value="Prot_kinase_dom"/>
</dbReference>
<dbReference type="InterPro" id="IPR017441">
    <property type="entry name" value="Protein_kinase_ATP_BS"/>
</dbReference>
<dbReference type="GO" id="GO:0000922">
    <property type="term" value="C:spindle pole"/>
    <property type="evidence" value="ECO:0007669"/>
    <property type="project" value="TreeGrafter"/>
</dbReference>
<dbReference type="Proteomes" id="UP000225706">
    <property type="component" value="Unassembled WGS sequence"/>
</dbReference>
<sequence length="149" mass="17454">MHRATSRERFGSAKVPKELDQYIVDPTTKKRYHRGRFLGKGGFAKCYELTDMETKEILAGKIISKTMLTKPHQKEKSMMELHKRRKALTEPEVRYFMKQIVEGTKYLHDNKIIHRDLKLGNLFLNDEMDVKIGDFGLATRVEIDGERKK</sequence>
<dbReference type="Gene3D" id="1.10.510.10">
    <property type="entry name" value="Transferase(Phosphotransferase) domain 1"/>
    <property type="match status" value="2"/>
</dbReference>
<keyword evidence="2 3" id="KW-0067">ATP-binding</keyword>
<dbReference type="GO" id="GO:0005524">
    <property type="term" value="F:ATP binding"/>
    <property type="evidence" value="ECO:0007669"/>
    <property type="project" value="UniProtKB-UniRule"/>
</dbReference>
<evidence type="ECO:0000256" key="2">
    <source>
        <dbReference type="ARBA" id="ARBA00022840"/>
    </source>
</evidence>
<keyword evidence="4" id="KW-0723">Serine/threonine-protein kinase</keyword>
<dbReference type="PROSITE" id="PS50011">
    <property type="entry name" value="PROTEIN_KINASE_DOM"/>
    <property type="match status" value="1"/>
</dbReference>
<evidence type="ECO:0000256" key="3">
    <source>
        <dbReference type="PROSITE-ProRule" id="PRU10141"/>
    </source>
</evidence>
<dbReference type="OrthoDB" id="408964at2759"/>
<evidence type="ECO:0000313" key="7">
    <source>
        <dbReference type="Proteomes" id="UP000225706"/>
    </source>
</evidence>
<dbReference type="PROSITE" id="PS00107">
    <property type="entry name" value="PROTEIN_KINASE_ATP"/>
    <property type="match status" value="1"/>
</dbReference>
<keyword evidence="6" id="KW-0808">Transferase</keyword>
<accession>A0A2B4R581</accession>
<evidence type="ECO:0000259" key="5">
    <source>
        <dbReference type="PROSITE" id="PS50011"/>
    </source>
</evidence>
<dbReference type="PANTHER" id="PTHR24345:SF93">
    <property type="entry name" value="SERINE_THREONINE-PROTEIN KINASE PLK1"/>
    <property type="match status" value="1"/>
</dbReference>
<dbReference type="PANTHER" id="PTHR24345">
    <property type="entry name" value="SERINE/THREONINE-PROTEIN KINASE PLK"/>
    <property type="match status" value="1"/>
</dbReference>
<reference evidence="7" key="1">
    <citation type="journal article" date="2017" name="bioRxiv">
        <title>Comparative analysis of the genomes of Stylophora pistillata and Acropora digitifera provides evidence for extensive differences between species of corals.</title>
        <authorList>
            <person name="Voolstra C.R."/>
            <person name="Li Y."/>
            <person name="Liew Y.J."/>
            <person name="Baumgarten S."/>
            <person name="Zoccola D."/>
            <person name="Flot J.-F."/>
            <person name="Tambutte S."/>
            <person name="Allemand D."/>
            <person name="Aranda M."/>
        </authorList>
    </citation>
    <scope>NUCLEOTIDE SEQUENCE [LARGE SCALE GENOMIC DNA]</scope>
</reference>
<feature type="domain" description="Protein kinase" evidence="5">
    <location>
        <begin position="1"/>
        <end position="149"/>
    </location>
</feature>
<dbReference type="AlphaFoldDB" id="A0A2B4R581"/>
<proteinExistence type="inferred from homology"/>
<dbReference type="GO" id="GO:0005634">
    <property type="term" value="C:nucleus"/>
    <property type="evidence" value="ECO:0007669"/>
    <property type="project" value="TreeGrafter"/>
</dbReference>
<feature type="binding site" evidence="3">
    <location>
        <position position="61"/>
    </location>
    <ligand>
        <name>ATP</name>
        <dbReference type="ChEBI" id="CHEBI:30616"/>
    </ligand>
</feature>
<gene>
    <name evidence="6" type="primary">plk1</name>
    <name evidence="6" type="ORF">AWC38_SpisGene24821</name>
</gene>
<dbReference type="GO" id="GO:0000776">
    <property type="term" value="C:kinetochore"/>
    <property type="evidence" value="ECO:0007669"/>
    <property type="project" value="TreeGrafter"/>
</dbReference>
<dbReference type="InterPro" id="IPR011009">
    <property type="entry name" value="Kinase-like_dom_sf"/>
</dbReference>
<comment type="caution">
    <text evidence="6">The sequence shown here is derived from an EMBL/GenBank/DDBJ whole genome shotgun (WGS) entry which is preliminary data.</text>
</comment>
<evidence type="ECO:0000256" key="1">
    <source>
        <dbReference type="ARBA" id="ARBA00022741"/>
    </source>
</evidence>
<dbReference type="STRING" id="50429.A0A2B4R581"/>
<dbReference type="PROSITE" id="PS00108">
    <property type="entry name" value="PROTEIN_KINASE_ST"/>
    <property type="match status" value="1"/>
</dbReference>
<dbReference type="EMBL" id="LSMT01002494">
    <property type="protein sequence ID" value="PFX11445.1"/>
    <property type="molecule type" value="Genomic_DNA"/>
</dbReference>
<comment type="similarity">
    <text evidence="4">Belongs to the protein kinase superfamily.</text>
</comment>
<organism evidence="6 7">
    <name type="scientific">Stylophora pistillata</name>
    <name type="common">Smooth cauliflower coral</name>
    <dbReference type="NCBI Taxonomy" id="50429"/>
    <lineage>
        <taxon>Eukaryota</taxon>
        <taxon>Metazoa</taxon>
        <taxon>Cnidaria</taxon>
        <taxon>Anthozoa</taxon>
        <taxon>Hexacorallia</taxon>
        <taxon>Scleractinia</taxon>
        <taxon>Astrocoeniina</taxon>
        <taxon>Pocilloporidae</taxon>
        <taxon>Stylophora</taxon>
    </lineage>
</organism>
<keyword evidence="7" id="KW-1185">Reference proteome</keyword>
<keyword evidence="1 3" id="KW-0547">Nucleotide-binding</keyword>
<dbReference type="GO" id="GO:0007052">
    <property type="term" value="P:mitotic spindle organization"/>
    <property type="evidence" value="ECO:0007669"/>
    <property type="project" value="TreeGrafter"/>
</dbReference>
<dbReference type="SUPFAM" id="SSF56112">
    <property type="entry name" value="Protein kinase-like (PK-like)"/>
    <property type="match status" value="1"/>
</dbReference>
<keyword evidence="6" id="KW-0418">Kinase</keyword>
<dbReference type="Pfam" id="PF00069">
    <property type="entry name" value="Pkinase"/>
    <property type="match status" value="1"/>
</dbReference>
<evidence type="ECO:0000256" key="4">
    <source>
        <dbReference type="RuleBase" id="RU000304"/>
    </source>
</evidence>
<name>A0A2B4R581_STYPI</name>
<dbReference type="GO" id="GO:0004674">
    <property type="term" value="F:protein serine/threonine kinase activity"/>
    <property type="evidence" value="ECO:0007669"/>
    <property type="project" value="UniProtKB-KW"/>
</dbReference>
<dbReference type="GO" id="GO:0005737">
    <property type="term" value="C:cytoplasm"/>
    <property type="evidence" value="ECO:0007669"/>
    <property type="project" value="TreeGrafter"/>
</dbReference>
<protein>
    <submittedName>
        <fullName evidence="6">Serine/threonine-protein kinase PLK1</fullName>
    </submittedName>
</protein>
<dbReference type="GO" id="GO:0005813">
    <property type="term" value="C:centrosome"/>
    <property type="evidence" value="ECO:0007669"/>
    <property type="project" value="TreeGrafter"/>
</dbReference>
<dbReference type="InterPro" id="IPR008271">
    <property type="entry name" value="Ser/Thr_kinase_AS"/>
</dbReference>
<dbReference type="SMART" id="SM00220">
    <property type="entry name" value="S_TKc"/>
    <property type="match status" value="1"/>
</dbReference>
<evidence type="ECO:0000313" key="6">
    <source>
        <dbReference type="EMBL" id="PFX11445.1"/>
    </source>
</evidence>